<proteinExistence type="predicted"/>
<dbReference type="HOGENOM" id="CLU_1836194_0_0_1"/>
<protein>
    <submittedName>
        <fullName evidence="1">Uncharacterized protein</fullName>
    </submittedName>
</protein>
<dbReference type="AlphaFoldDB" id="U9TMT0"/>
<name>U9TMT0_RHIID</name>
<organism evidence="1">
    <name type="scientific">Rhizophagus irregularis (strain DAOM 181602 / DAOM 197198 / MUCL 43194)</name>
    <name type="common">Arbuscular mycorrhizal fungus</name>
    <name type="synonym">Glomus intraradices</name>
    <dbReference type="NCBI Taxonomy" id="747089"/>
    <lineage>
        <taxon>Eukaryota</taxon>
        <taxon>Fungi</taxon>
        <taxon>Fungi incertae sedis</taxon>
        <taxon>Mucoromycota</taxon>
        <taxon>Glomeromycotina</taxon>
        <taxon>Glomeromycetes</taxon>
        <taxon>Glomerales</taxon>
        <taxon>Glomeraceae</taxon>
        <taxon>Rhizophagus</taxon>
    </lineage>
</organism>
<accession>U9TMT0</accession>
<reference evidence="1" key="1">
    <citation type="submission" date="2013-07" db="EMBL/GenBank/DDBJ databases">
        <title>The genome of an arbuscular mycorrhizal fungus provides insights into the evolution of the oldest plant symbiosis.</title>
        <authorList>
            <consortium name="DOE Joint Genome Institute"/>
            <person name="Tisserant E."/>
            <person name="Malbreil M."/>
            <person name="Kuo A."/>
            <person name="Kohler A."/>
            <person name="Symeonidi A."/>
            <person name="Balestrini R."/>
            <person name="Charron P."/>
            <person name="Duensing N."/>
            <person name="Frei-dit-Frey N."/>
            <person name="Gianinazzi-Pearson V."/>
            <person name="Gilbert B."/>
            <person name="Handa Y."/>
            <person name="Hijri M."/>
            <person name="Kaul R."/>
            <person name="Kawaguchi M."/>
            <person name="Krajinski F."/>
            <person name="Lammers P."/>
            <person name="Lapierre D."/>
            <person name="Masclaux F.G."/>
            <person name="Murat C."/>
            <person name="Morin E."/>
            <person name="Ndikumana S."/>
            <person name="Pagni M."/>
            <person name="Petitpierre D."/>
            <person name="Requena N."/>
            <person name="Rosikiewicz P."/>
            <person name="Riley R."/>
            <person name="Saito K."/>
            <person name="San Clemente H."/>
            <person name="Shapiro H."/>
            <person name="van Tuinen D."/>
            <person name="Becard G."/>
            <person name="Bonfante P."/>
            <person name="Paszkowski U."/>
            <person name="Shachar-Hill Y."/>
            <person name="Young J.P."/>
            <person name="Sanders I.R."/>
            <person name="Henrissat B."/>
            <person name="Rensing S.A."/>
            <person name="Grigoriev I.V."/>
            <person name="Corradi N."/>
            <person name="Roux C."/>
            <person name="Martin F."/>
        </authorList>
    </citation>
    <scope>NUCLEOTIDE SEQUENCE</scope>
    <source>
        <strain evidence="1">DAOM 197198</strain>
    </source>
</reference>
<sequence length="140" mass="16060">MGVEHSKEKSCTDSFNNDLNFFHVYKKRCWQVIYLIRLISCLSKEADIPKSETALQTNLPSVIHAILIIMVTHHNLKRKLNEKLDVSSNKLELLVIKQVSLTFEKRSIIIIILVTCSSVTIYLKKSKQRDCDLGSRLPCS</sequence>
<evidence type="ECO:0000313" key="1">
    <source>
        <dbReference type="EMBL" id="ESA07593.1"/>
    </source>
</evidence>
<dbReference type="EMBL" id="KI290142">
    <property type="protein sequence ID" value="ESA07593.1"/>
    <property type="molecule type" value="Genomic_DNA"/>
</dbReference>
<gene>
    <name evidence="1" type="ORF">GLOINDRAFT_84875</name>
</gene>